<dbReference type="eggNOG" id="ENOG503300D">
    <property type="taxonomic scope" value="Bacteria"/>
</dbReference>
<dbReference type="NCBIfam" id="TIGR01725">
    <property type="entry name" value="phge_HK97_gp10"/>
    <property type="match status" value="1"/>
</dbReference>
<dbReference type="AlphaFoldDB" id="A0A081L6A2"/>
<proteinExistence type="predicted"/>
<dbReference type="EMBL" id="JOTP01000066">
    <property type="protein sequence ID" value="KEP24778.1"/>
    <property type="molecule type" value="Genomic_DNA"/>
</dbReference>
<dbReference type="InterPro" id="IPR010064">
    <property type="entry name" value="HK97-gp10_tail"/>
</dbReference>
<evidence type="ECO:0008006" key="3">
    <source>
        <dbReference type="Google" id="ProtNLM"/>
    </source>
</evidence>
<organism evidence="1 2">
    <name type="scientific">Bacillus zhangzhouensis</name>
    <dbReference type="NCBI Taxonomy" id="1178540"/>
    <lineage>
        <taxon>Bacteria</taxon>
        <taxon>Bacillati</taxon>
        <taxon>Bacillota</taxon>
        <taxon>Bacilli</taxon>
        <taxon>Bacillales</taxon>
        <taxon>Bacillaceae</taxon>
        <taxon>Bacillus</taxon>
    </lineage>
</organism>
<dbReference type="Pfam" id="PF04883">
    <property type="entry name" value="HK97-gp10_like"/>
    <property type="match status" value="1"/>
</dbReference>
<name>A0A081L6A2_9BACI</name>
<dbReference type="RefSeq" id="WP_034325257.1">
    <property type="nucleotide sequence ID" value="NZ_JOTP01000066.1"/>
</dbReference>
<sequence length="127" mass="14125">MADMDIDGFDDLTRFFNKIGDDVEKAEKIALKAGGEVIAEHQKRNVNKSSKNQPHMVDNITVSAARESKDGELFVAVGPNRKVAYRGRFLEWGTSKMPPHPFIEKSAIEGEGQAVKIMERIITAPIK</sequence>
<reference evidence="1 2" key="1">
    <citation type="submission" date="2012-09" db="EMBL/GenBank/DDBJ databases">
        <title>Genome Sequence of Bacillus sp. DW5-4.</title>
        <authorList>
            <person name="Lai Q."/>
            <person name="Liu Y."/>
            <person name="Shao Z."/>
        </authorList>
    </citation>
    <scope>NUCLEOTIDE SEQUENCE [LARGE SCALE GENOMIC DNA]</scope>
    <source>
        <strain evidence="1 2">DW5-4</strain>
    </source>
</reference>
<gene>
    <name evidence="1" type="ORF">BA70_17630</name>
</gene>
<dbReference type="Proteomes" id="UP000028091">
    <property type="component" value="Unassembled WGS sequence"/>
</dbReference>
<evidence type="ECO:0000313" key="1">
    <source>
        <dbReference type="EMBL" id="KEP24778.1"/>
    </source>
</evidence>
<dbReference type="OrthoDB" id="886754at2"/>
<comment type="caution">
    <text evidence="1">The sequence shown here is derived from an EMBL/GenBank/DDBJ whole genome shotgun (WGS) entry which is preliminary data.</text>
</comment>
<accession>A0A081L6A2</accession>
<evidence type="ECO:0000313" key="2">
    <source>
        <dbReference type="Proteomes" id="UP000028091"/>
    </source>
</evidence>
<protein>
    <recommendedName>
        <fullName evidence="3">HK97 gp10 family phage protein</fullName>
    </recommendedName>
</protein>
<keyword evidence="2" id="KW-1185">Reference proteome</keyword>